<evidence type="ECO:0008006" key="4">
    <source>
        <dbReference type="Google" id="ProtNLM"/>
    </source>
</evidence>
<dbReference type="EMBL" id="APQG01000016">
    <property type="protein sequence ID" value="ENV98244.1"/>
    <property type="molecule type" value="Genomic_DNA"/>
</dbReference>
<keyword evidence="1" id="KW-0732">Signal</keyword>
<evidence type="ECO:0000313" key="3">
    <source>
        <dbReference type="Proteomes" id="UP000013251"/>
    </source>
</evidence>
<dbReference type="PATRIC" id="fig|1217650.3.peg.1069"/>
<evidence type="ECO:0000256" key="1">
    <source>
        <dbReference type="SAM" id="SignalP"/>
    </source>
</evidence>
<dbReference type="AlphaFoldDB" id="N9ETI7"/>
<accession>N9ETI7</accession>
<organism evidence="2 3">
    <name type="scientific">Acinetobacter bereziniae LMG 1003 = CIP 70.12</name>
    <dbReference type="NCBI Taxonomy" id="981324"/>
    <lineage>
        <taxon>Bacteria</taxon>
        <taxon>Pseudomonadati</taxon>
        <taxon>Pseudomonadota</taxon>
        <taxon>Gammaproteobacteria</taxon>
        <taxon>Moraxellales</taxon>
        <taxon>Moraxellaceae</taxon>
        <taxon>Acinetobacter</taxon>
    </lineage>
</organism>
<sequence length="115" mass="12659">MKNNQMKNPQTMCKSSVITCCLLFSPWASASNTTWIAGTTHKGKVTVPIENGPNVVWKCDGSVCRMTGPWGNQLSLDSCQSLVSRIGKINFYKNSAGKIWTKKSKELAECNKASR</sequence>
<evidence type="ECO:0000313" key="2">
    <source>
        <dbReference type="EMBL" id="ENV98244.1"/>
    </source>
</evidence>
<gene>
    <name evidence="2" type="ORF">F938_01098</name>
</gene>
<dbReference type="Proteomes" id="UP000013251">
    <property type="component" value="Unassembled WGS sequence"/>
</dbReference>
<proteinExistence type="predicted"/>
<reference evidence="2 3" key="1">
    <citation type="submission" date="2013-02" db="EMBL/GenBank/DDBJ databases">
        <title>The Genome Sequence of Acinetobacter bereziniae CIP 70.12.</title>
        <authorList>
            <consortium name="The Broad Institute Genome Sequencing Platform"/>
            <consortium name="The Broad Institute Genome Sequencing Center for Infectious Disease"/>
            <person name="Cerqueira G."/>
            <person name="Feldgarden M."/>
            <person name="Courvalin P."/>
            <person name="Perichon B."/>
            <person name="Grillot-Courvalin C."/>
            <person name="Clermont D."/>
            <person name="Rocha E."/>
            <person name="Yoon E.-J."/>
            <person name="Nemec A."/>
            <person name="Walker B."/>
            <person name="Young S.K."/>
            <person name="Zeng Q."/>
            <person name="Gargeya S."/>
            <person name="Fitzgerald M."/>
            <person name="Haas B."/>
            <person name="Abouelleil A."/>
            <person name="Alvarado L."/>
            <person name="Arachchi H.M."/>
            <person name="Berlin A.M."/>
            <person name="Chapman S.B."/>
            <person name="Dewar J."/>
            <person name="Goldberg J."/>
            <person name="Griggs A."/>
            <person name="Gujja S."/>
            <person name="Hansen M."/>
            <person name="Howarth C."/>
            <person name="Imamovic A."/>
            <person name="Larimer J."/>
            <person name="McCowan C."/>
            <person name="Murphy C."/>
            <person name="Neiman D."/>
            <person name="Pearson M."/>
            <person name="Priest M."/>
            <person name="Roberts A."/>
            <person name="Saif S."/>
            <person name="Shea T."/>
            <person name="Sisk P."/>
            <person name="Sykes S."/>
            <person name="Wortman J."/>
            <person name="Nusbaum C."/>
            <person name="Birren B."/>
        </authorList>
    </citation>
    <scope>NUCLEOTIDE SEQUENCE [LARGE SCALE GENOMIC DNA]</scope>
    <source>
        <strain evidence="2 3">CIP 70.12</strain>
    </source>
</reference>
<protein>
    <recommendedName>
        <fullName evidence="4">SRCR domain-containing protein</fullName>
    </recommendedName>
</protein>
<dbReference type="HOGENOM" id="CLU_2244032_0_0_6"/>
<dbReference type="Pfam" id="PF26624">
    <property type="entry name" value="DUF8200"/>
    <property type="match status" value="1"/>
</dbReference>
<dbReference type="InterPro" id="IPR058513">
    <property type="entry name" value="DUF8200"/>
</dbReference>
<keyword evidence="3" id="KW-1185">Reference proteome</keyword>
<name>N9ETI7_ACIBZ</name>
<feature type="chain" id="PRO_5004141726" description="SRCR domain-containing protein" evidence="1">
    <location>
        <begin position="31"/>
        <end position="115"/>
    </location>
</feature>
<dbReference type="OrthoDB" id="6717547at2"/>
<feature type="signal peptide" evidence="1">
    <location>
        <begin position="1"/>
        <end position="30"/>
    </location>
</feature>
<comment type="caution">
    <text evidence="2">The sequence shown here is derived from an EMBL/GenBank/DDBJ whole genome shotgun (WGS) entry which is preliminary data.</text>
</comment>